<dbReference type="Proteomes" id="UP000007797">
    <property type="component" value="Unassembled WGS sequence"/>
</dbReference>
<dbReference type="GO" id="GO:0005085">
    <property type="term" value="F:guanyl-nucleotide exchange factor activity"/>
    <property type="evidence" value="ECO:0007669"/>
    <property type="project" value="TreeGrafter"/>
</dbReference>
<dbReference type="KEGG" id="dfa:DFA_03891"/>
<dbReference type="RefSeq" id="XP_004366301.1">
    <property type="nucleotide sequence ID" value="XM_004366244.1"/>
</dbReference>
<accession>F4Q0P6</accession>
<name>F4Q0P6_CACFS</name>
<evidence type="ECO:0000256" key="3">
    <source>
        <dbReference type="ARBA" id="ARBA00022927"/>
    </source>
</evidence>
<dbReference type="SUPFAM" id="SSF55724">
    <property type="entry name" value="Mog1p/PsbP-like"/>
    <property type="match status" value="1"/>
</dbReference>
<dbReference type="InterPro" id="IPR016123">
    <property type="entry name" value="Mog1/PsbP_a/b/a-sand"/>
</dbReference>
<evidence type="ECO:0000256" key="1">
    <source>
        <dbReference type="ARBA" id="ARBA00010307"/>
    </source>
</evidence>
<gene>
    <name evidence="4" type="ORF">DFA_03891</name>
</gene>
<sequence>MDTKIQQQEKKGLYGGAMEIEIPTRFIDVSQFRQVPDHQEVFVDETSDQSVIIELLERQSHIEDNKSASFHFDTISDESDIPADGRIVFNHRPIDSAEMPHFTNETPKFLLFGQQKVAKFNETGSENIVNVYMAIVRLSKSQTDVLITLYHPILLCESSSSAKTVGSTKPDTLYSQPIVEQTFIKILQSFNIKDYSLFVHQ</sequence>
<dbReference type="STRING" id="1054147.F4Q0P6"/>
<evidence type="ECO:0000313" key="5">
    <source>
        <dbReference type="Proteomes" id="UP000007797"/>
    </source>
</evidence>
<evidence type="ECO:0000313" key="4">
    <source>
        <dbReference type="EMBL" id="EGG18397.1"/>
    </source>
</evidence>
<evidence type="ECO:0000256" key="2">
    <source>
        <dbReference type="ARBA" id="ARBA00022448"/>
    </source>
</evidence>
<proteinExistence type="inferred from homology"/>
<organism evidence="4 5">
    <name type="scientific">Cavenderia fasciculata</name>
    <name type="common">Slime mold</name>
    <name type="synonym">Dictyostelium fasciculatum</name>
    <dbReference type="NCBI Taxonomy" id="261658"/>
    <lineage>
        <taxon>Eukaryota</taxon>
        <taxon>Amoebozoa</taxon>
        <taxon>Evosea</taxon>
        <taxon>Eumycetozoa</taxon>
        <taxon>Dictyostelia</taxon>
        <taxon>Acytosteliales</taxon>
        <taxon>Cavenderiaceae</taxon>
        <taxon>Cavenderia</taxon>
    </lineage>
</organism>
<dbReference type="OMA" id="IDTVKVW"/>
<comment type="similarity">
    <text evidence="1">Belongs to the MOG1 family.</text>
</comment>
<dbReference type="OrthoDB" id="10255285at2759"/>
<dbReference type="GO" id="GO:0005634">
    <property type="term" value="C:nucleus"/>
    <property type="evidence" value="ECO:0007669"/>
    <property type="project" value="TreeGrafter"/>
</dbReference>
<dbReference type="EMBL" id="GL883018">
    <property type="protein sequence ID" value="EGG18397.1"/>
    <property type="molecule type" value="Genomic_DNA"/>
</dbReference>
<dbReference type="PANTHER" id="PTHR15837">
    <property type="entry name" value="RAN GUANINE NUCLEOTIDE RELEASE FACTOR"/>
    <property type="match status" value="1"/>
</dbReference>
<dbReference type="AlphaFoldDB" id="F4Q0P6"/>
<dbReference type="Pfam" id="PF04603">
    <property type="entry name" value="Mog1"/>
    <property type="match status" value="1"/>
</dbReference>
<keyword evidence="5" id="KW-1185">Reference proteome</keyword>
<dbReference type="GeneID" id="14870327"/>
<keyword evidence="2" id="KW-0813">Transport</keyword>
<protein>
    <submittedName>
        <fullName evidence="4">Ran GTPase binding protein</fullName>
    </submittedName>
</protein>
<dbReference type="PANTHER" id="PTHR15837:SF0">
    <property type="entry name" value="RAN GUANINE NUCLEOTIDE RELEASE FACTOR"/>
    <property type="match status" value="1"/>
</dbReference>
<dbReference type="Gene3D" id="3.40.1000.10">
    <property type="entry name" value="Mog1/PsbP, alpha/beta/alpha sandwich"/>
    <property type="match status" value="1"/>
</dbReference>
<dbReference type="InterPro" id="IPR007681">
    <property type="entry name" value="Mog1"/>
</dbReference>
<reference evidence="5" key="1">
    <citation type="journal article" date="2011" name="Genome Res.">
        <title>Phylogeny-wide analysis of social amoeba genomes highlights ancient origins for complex intercellular communication.</title>
        <authorList>
            <person name="Heidel A.J."/>
            <person name="Lawal H.M."/>
            <person name="Felder M."/>
            <person name="Schilde C."/>
            <person name="Helps N.R."/>
            <person name="Tunggal B."/>
            <person name="Rivero F."/>
            <person name="John U."/>
            <person name="Schleicher M."/>
            <person name="Eichinger L."/>
            <person name="Platzer M."/>
            <person name="Noegel A.A."/>
            <person name="Schaap P."/>
            <person name="Gloeckner G."/>
        </authorList>
    </citation>
    <scope>NUCLEOTIDE SEQUENCE [LARGE SCALE GENOMIC DNA]</scope>
    <source>
        <strain evidence="5">SH3</strain>
    </source>
</reference>
<dbReference type="GO" id="GO:0006606">
    <property type="term" value="P:protein import into nucleus"/>
    <property type="evidence" value="ECO:0007669"/>
    <property type="project" value="TreeGrafter"/>
</dbReference>
<keyword evidence="3" id="KW-0653">Protein transport</keyword>
<dbReference type="GO" id="GO:0031267">
    <property type="term" value="F:small GTPase binding"/>
    <property type="evidence" value="ECO:0007669"/>
    <property type="project" value="TreeGrafter"/>
</dbReference>